<feature type="transmembrane region" description="Helical" evidence="1">
    <location>
        <begin position="142"/>
        <end position="158"/>
    </location>
</feature>
<feature type="transmembrane region" description="Helical" evidence="1">
    <location>
        <begin position="207"/>
        <end position="227"/>
    </location>
</feature>
<feature type="transmembrane region" description="Helical" evidence="1">
    <location>
        <begin position="86"/>
        <end position="105"/>
    </location>
</feature>
<evidence type="ECO:0000313" key="2">
    <source>
        <dbReference type="EMBL" id="MBO8438571.1"/>
    </source>
</evidence>
<gene>
    <name evidence="2" type="ORF">IAC54_06710</name>
</gene>
<feature type="transmembrane region" description="Helical" evidence="1">
    <location>
        <begin position="170"/>
        <end position="195"/>
    </location>
</feature>
<feature type="transmembrane region" description="Helical" evidence="1">
    <location>
        <begin position="376"/>
        <end position="392"/>
    </location>
</feature>
<feature type="transmembrane region" description="Helical" evidence="1">
    <location>
        <begin position="20"/>
        <end position="43"/>
    </location>
</feature>
<evidence type="ECO:0000256" key="1">
    <source>
        <dbReference type="SAM" id="Phobius"/>
    </source>
</evidence>
<dbReference type="AlphaFoldDB" id="A0A9D9E5K6"/>
<feature type="transmembrane region" description="Helical" evidence="1">
    <location>
        <begin position="117"/>
        <end position="136"/>
    </location>
</feature>
<reference evidence="2" key="1">
    <citation type="submission" date="2020-10" db="EMBL/GenBank/DDBJ databases">
        <authorList>
            <person name="Gilroy R."/>
        </authorList>
    </citation>
    <scope>NUCLEOTIDE SEQUENCE</scope>
    <source>
        <strain evidence="2">G3-4614</strain>
    </source>
</reference>
<comment type="caution">
    <text evidence="2">The sequence shown here is derived from an EMBL/GenBank/DDBJ whole genome shotgun (WGS) entry which is preliminary data.</text>
</comment>
<dbReference type="EMBL" id="JADIMW010000071">
    <property type="protein sequence ID" value="MBO8438571.1"/>
    <property type="molecule type" value="Genomic_DNA"/>
</dbReference>
<evidence type="ECO:0000313" key="3">
    <source>
        <dbReference type="Proteomes" id="UP000823636"/>
    </source>
</evidence>
<keyword evidence="1" id="KW-0472">Membrane</keyword>
<proteinExistence type="predicted"/>
<organism evidence="2 3">
    <name type="scientific">Candidatus Caccoplasma merdipullorum</name>
    <dbReference type="NCBI Taxonomy" id="2840718"/>
    <lineage>
        <taxon>Bacteria</taxon>
        <taxon>Pseudomonadati</taxon>
        <taxon>Bacteroidota</taxon>
        <taxon>Bacteroidia</taxon>
        <taxon>Bacteroidales</taxon>
        <taxon>Bacteroidaceae</taxon>
        <taxon>Bacteroidaceae incertae sedis</taxon>
        <taxon>Candidatus Caccoplasma</taxon>
    </lineage>
</organism>
<keyword evidence="1" id="KW-1133">Transmembrane helix</keyword>
<reference evidence="2" key="2">
    <citation type="journal article" date="2021" name="PeerJ">
        <title>Extensive microbial diversity within the chicken gut microbiome revealed by metagenomics and culture.</title>
        <authorList>
            <person name="Gilroy R."/>
            <person name="Ravi A."/>
            <person name="Getino M."/>
            <person name="Pursley I."/>
            <person name="Horton D.L."/>
            <person name="Alikhan N.F."/>
            <person name="Baker D."/>
            <person name="Gharbi K."/>
            <person name="Hall N."/>
            <person name="Watson M."/>
            <person name="Adriaenssens E.M."/>
            <person name="Foster-Nyarko E."/>
            <person name="Jarju S."/>
            <person name="Secka A."/>
            <person name="Antonio M."/>
            <person name="Oren A."/>
            <person name="Chaudhuri R.R."/>
            <person name="La Ragione R."/>
            <person name="Hildebrand F."/>
            <person name="Pallen M.J."/>
        </authorList>
    </citation>
    <scope>NUCLEOTIDE SEQUENCE</scope>
    <source>
        <strain evidence="2">G3-4614</strain>
    </source>
</reference>
<sequence>MKTKALKNRLSQFLGTEKGLLAMSAIVALYAFVYQITIGEYIYTDTESYFQAYESLTNGNIDIYRTPTYPLFIGSIRAIIAEPYCYIIILLIQIIIFLFSVHFFYRLTGLIKNTQIAYWLTFIYGVVHIIPTWTTVILTESISISVSVFYIYYTIFAVKTKRPSKIWKSIICLLILIMIRPSFIYLVPMSFFIYIILDWRKKEERKIIYNGLLGSIIIATIFCGYCYQMKKSNGIFSPSAISLVNNYWIDRNNGSFDTNAIKDIELKVYADSIQNSINIPYSEALLIIQNFGCERMNAAINDSRKTIVGNVGDIMERTFKASRDRYKMTTRVIPCMFFEMFTPNMGPYFLILAIFMIYIIFNIYKKKYIPWKSSFLFLFAFGCIIVSIIGGPSDFGRLFMPSYPAVLLLTGILIQMIKDKSFLKNEFEE</sequence>
<dbReference type="Proteomes" id="UP000823636">
    <property type="component" value="Unassembled WGS sequence"/>
</dbReference>
<protein>
    <submittedName>
        <fullName evidence="2">Glycosyltransferase family 39 protein</fullName>
    </submittedName>
</protein>
<name>A0A9D9E5K6_9BACT</name>
<accession>A0A9D9E5K6</accession>
<feature type="transmembrane region" description="Helical" evidence="1">
    <location>
        <begin position="348"/>
        <end position="364"/>
    </location>
</feature>
<keyword evidence="1" id="KW-0812">Transmembrane</keyword>
<feature type="transmembrane region" description="Helical" evidence="1">
    <location>
        <begin position="398"/>
        <end position="417"/>
    </location>
</feature>